<accession>A0A0R2PB91</accession>
<keyword evidence="8 13" id="KW-0808">Transferase</keyword>
<dbReference type="NCBIfam" id="NF041874">
    <property type="entry name" value="EPS_EpsC"/>
    <property type="match status" value="1"/>
</dbReference>
<dbReference type="InterPro" id="IPR005881">
    <property type="entry name" value="Ser_O-AcTrfase"/>
</dbReference>
<name>A0A0R2PB91_9ACTN</name>
<keyword evidence="9" id="KW-0677">Repeat</keyword>
<comment type="catalytic activity">
    <reaction evidence="12 13">
        <text>L-serine + acetyl-CoA = O-acetyl-L-serine + CoA</text>
        <dbReference type="Rhea" id="RHEA:24560"/>
        <dbReference type="ChEBI" id="CHEBI:33384"/>
        <dbReference type="ChEBI" id="CHEBI:57287"/>
        <dbReference type="ChEBI" id="CHEBI:57288"/>
        <dbReference type="ChEBI" id="CHEBI:58340"/>
        <dbReference type="EC" id="2.3.1.30"/>
    </reaction>
</comment>
<keyword evidence="11 13" id="KW-0012">Acyltransferase</keyword>
<dbReference type="NCBIfam" id="TIGR01172">
    <property type="entry name" value="cysE"/>
    <property type="match status" value="1"/>
</dbReference>
<dbReference type="InterPro" id="IPR045304">
    <property type="entry name" value="LbH_SAT"/>
</dbReference>
<dbReference type="GO" id="GO:0005737">
    <property type="term" value="C:cytoplasm"/>
    <property type="evidence" value="ECO:0007669"/>
    <property type="project" value="UniProtKB-SubCell"/>
</dbReference>
<proteinExistence type="inferred from homology"/>
<dbReference type="SUPFAM" id="SSF51161">
    <property type="entry name" value="Trimeric LpxA-like enzymes"/>
    <property type="match status" value="1"/>
</dbReference>
<gene>
    <name evidence="14" type="ORF">ABR54_04475</name>
</gene>
<dbReference type="InterPro" id="IPR053376">
    <property type="entry name" value="Serine_acetyltransferase"/>
</dbReference>
<dbReference type="FunFam" id="2.160.10.10:FF:000007">
    <property type="entry name" value="Serine acetyltransferase"/>
    <property type="match status" value="1"/>
</dbReference>
<reference evidence="14 15" key="1">
    <citation type="submission" date="2015-10" db="EMBL/GenBank/DDBJ databases">
        <title>Metagenome-Assembled Genomes uncover a global brackish microbiome.</title>
        <authorList>
            <person name="Hugerth L.W."/>
            <person name="Larsson J."/>
            <person name="Alneberg J."/>
            <person name="Lindh M.V."/>
            <person name="Legrand C."/>
            <person name="Pinhassi J."/>
            <person name="Andersson A.F."/>
        </authorList>
    </citation>
    <scope>NUCLEOTIDE SEQUENCE [LARGE SCALE GENOMIC DNA]</scope>
    <source>
        <strain evidence="14">BACL15 MAG-120619-bin91</strain>
    </source>
</reference>
<evidence type="ECO:0000256" key="7">
    <source>
        <dbReference type="ARBA" id="ARBA00022605"/>
    </source>
</evidence>
<dbReference type="PANTHER" id="PTHR42811">
    <property type="entry name" value="SERINE ACETYLTRANSFERASE"/>
    <property type="match status" value="1"/>
</dbReference>
<dbReference type="FunFam" id="1.10.3130.10:FF:000003">
    <property type="entry name" value="Serine acetyltransferase"/>
    <property type="match status" value="1"/>
</dbReference>
<evidence type="ECO:0000313" key="14">
    <source>
        <dbReference type="EMBL" id="KRO35239.1"/>
    </source>
</evidence>
<dbReference type="Gene3D" id="2.160.10.10">
    <property type="entry name" value="Hexapeptide repeat proteins"/>
    <property type="match status" value="1"/>
</dbReference>
<dbReference type="GO" id="GO:0009001">
    <property type="term" value="F:serine O-acetyltransferase activity"/>
    <property type="evidence" value="ECO:0007669"/>
    <property type="project" value="UniProtKB-EC"/>
</dbReference>
<evidence type="ECO:0000256" key="8">
    <source>
        <dbReference type="ARBA" id="ARBA00022679"/>
    </source>
</evidence>
<comment type="caution">
    <text evidence="14">The sequence shown here is derived from an EMBL/GenBank/DDBJ whole genome shotgun (WGS) entry which is preliminary data.</text>
</comment>
<evidence type="ECO:0000256" key="10">
    <source>
        <dbReference type="ARBA" id="ARBA00023192"/>
    </source>
</evidence>
<evidence type="ECO:0000256" key="1">
    <source>
        <dbReference type="ARBA" id="ARBA00004496"/>
    </source>
</evidence>
<dbReference type="GO" id="GO:0006535">
    <property type="term" value="P:cysteine biosynthetic process from serine"/>
    <property type="evidence" value="ECO:0007669"/>
    <property type="project" value="InterPro"/>
</dbReference>
<dbReference type="CDD" id="cd03354">
    <property type="entry name" value="LbH_SAT"/>
    <property type="match status" value="1"/>
</dbReference>
<comment type="pathway">
    <text evidence="2">Amino-acid biosynthesis; L-cysteine biosynthesis; L-cysteine from L-serine: step 1/2.</text>
</comment>
<dbReference type="Gene3D" id="1.10.3130.10">
    <property type="entry name" value="serine acetyltransferase, domain 1"/>
    <property type="match status" value="1"/>
</dbReference>
<evidence type="ECO:0000256" key="5">
    <source>
        <dbReference type="ARBA" id="ARBA00018522"/>
    </source>
</evidence>
<comment type="similarity">
    <text evidence="3 13">Belongs to the transferase hexapeptide repeat family.</text>
</comment>
<keyword evidence="10" id="KW-0198">Cysteine biosynthesis</keyword>
<evidence type="ECO:0000256" key="3">
    <source>
        <dbReference type="ARBA" id="ARBA00007274"/>
    </source>
</evidence>
<evidence type="ECO:0000256" key="12">
    <source>
        <dbReference type="ARBA" id="ARBA00049486"/>
    </source>
</evidence>
<comment type="subcellular location">
    <subcellularLocation>
        <location evidence="1">Cytoplasm</location>
    </subcellularLocation>
</comment>
<dbReference type="InterPro" id="IPR042122">
    <property type="entry name" value="Ser_AcTrfase_N_sf"/>
</dbReference>
<evidence type="ECO:0000256" key="6">
    <source>
        <dbReference type="ARBA" id="ARBA00022490"/>
    </source>
</evidence>
<dbReference type="AlphaFoldDB" id="A0A0R2PB91"/>
<evidence type="ECO:0000256" key="4">
    <source>
        <dbReference type="ARBA" id="ARBA00013266"/>
    </source>
</evidence>
<sequence>MSVISRIFEDLDNALSHDPAARNRLEVALAYPGVHAVWGHRISHFLWKRRLKLVARIHSNFVRSATGIEIHPAATIGRRFFIDHGMGVVIGATSIIGDDVMMYHDVTLGARGIEHGKRHPTIGNDVIIGAGARVLGNVTVGAGSRISANAVITSDLAPKTLLDKADFFVI</sequence>
<keyword evidence="6" id="KW-0963">Cytoplasm</keyword>
<protein>
    <recommendedName>
        <fullName evidence="5 13">Serine acetyltransferase</fullName>
        <ecNumber evidence="4 13">2.3.1.30</ecNumber>
    </recommendedName>
</protein>
<evidence type="ECO:0000256" key="13">
    <source>
        <dbReference type="PIRNR" id="PIRNR000441"/>
    </source>
</evidence>
<evidence type="ECO:0000256" key="9">
    <source>
        <dbReference type="ARBA" id="ARBA00022737"/>
    </source>
</evidence>
<dbReference type="Pfam" id="PF00132">
    <property type="entry name" value="Hexapep"/>
    <property type="match status" value="1"/>
</dbReference>
<organism evidence="14 15">
    <name type="scientific">Actinobacteria bacterium BACL15 MAG-120619-bin91</name>
    <dbReference type="NCBI Taxonomy" id="1655562"/>
    <lineage>
        <taxon>Bacteria</taxon>
        <taxon>Bacillati</taxon>
        <taxon>Actinomycetota</taxon>
        <taxon>Actinomycetes</taxon>
        <taxon>Actinomycetes incertae sedis</taxon>
        <taxon>ac1 cluster</taxon>
    </lineage>
</organism>
<dbReference type="EC" id="2.3.1.30" evidence="4 13"/>
<evidence type="ECO:0000313" key="15">
    <source>
        <dbReference type="Proteomes" id="UP000053274"/>
    </source>
</evidence>
<evidence type="ECO:0000256" key="2">
    <source>
        <dbReference type="ARBA" id="ARBA00004876"/>
    </source>
</evidence>
<dbReference type="InterPro" id="IPR001451">
    <property type="entry name" value="Hexapep"/>
</dbReference>
<dbReference type="Proteomes" id="UP000053274">
    <property type="component" value="Unassembled WGS sequence"/>
</dbReference>
<dbReference type="InterPro" id="IPR011004">
    <property type="entry name" value="Trimer_LpxA-like_sf"/>
</dbReference>
<dbReference type="EMBL" id="LIAM01000143">
    <property type="protein sequence ID" value="KRO35239.1"/>
    <property type="molecule type" value="Genomic_DNA"/>
</dbReference>
<evidence type="ECO:0000256" key="11">
    <source>
        <dbReference type="ARBA" id="ARBA00023315"/>
    </source>
</evidence>
<dbReference type="PIRSF" id="PIRSF000441">
    <property type="entry name" value="CysE"/>
    <property type="match status" value="1"/>
</dbReference>
<keyword evidence="7" id="KW-0028">Amino-acid biosynthesis</keyword>